<dbReference type="UniPathway" id="UPA00359">
    <property type="reaction ID" value="UER00482"/>
</dbReference>
<dbReference type="EMBL" id="VJNC01000004">
    <property type="protein sequence ID" value="TSE22903.1"/>
    <property type="molecule type" value="Genomic_DNA"/>
</dbReference>
<keyword evidence="11 13" id="KW-0443">Lipid metabolism</keyword>
<evidence type="ECO:0000313" key="15">
    <source>
        <dbReference type="EMBL" id="TCS99014.1"/>
    </source>
</evidence>
<accession>A0A4R3LKF7</accession>
<comment type="function">
    <text evidence="1 13">Transfers the gamma-phosphate of ATP to the 4'-position of a tetraacyldisaccharide 1-phosphate intermediate (termed DS-1-P) to form tetraacyldisaccharide 1,4'-bis-phosphate (lipid IVA).</text>
</comment>
<dbReference type="GO" id="GO:0005886">
    <property type="term" value="C:plasma membrane"/>
    <property type="evidence" value="ECO:0007669"/>
    <property type="project" value="TreeGrafter"/>
</dbReference>
<dbReference type="OrthoDB" id="9766423at2"/>
<dbReference type="Pfam" id="PF02606">
    <property type="entry name" value="LpxK"/>
    <property type="match status" value="1"/>
</dbReference>
<evidence type="ECO:0000256" key="11">
    <source>
        <dbReference type="ARBA" id="ARBA00023098"/>
    </source>
</evidence>
<keyword evidence="10 13" id="KW-0067">ATP-binding</keyword>
<dbReference type="InterPro" id="IPR003758">
    <property type="entry name" value="LpxK"/>
</dbReference>
<dbReference type="Proteomes" id="UP000295536">
    <property type="component" value="Unassembled WGS sequence"/>
</dbReference>
<dbReference type="Proteomes" id="UP000315577">
    <property type="component" value="Unassembled WGS sequence"/>
</dbReference>
<dbReference type="GO" id="GO:0009244">
    <property type="term" value="P:lipopolysaccharide core region biosynthetic process"/>
    <property type="evidence" value="ECO:0007669"/>
    <property type="project" value="TreeGrafter"/>
</dbReference>
<evidence type="ECO:0000313" key="17">
    <source>
        <dbReference type="Proteomes" id="UP000295536"/>
    </source>
</evidence>
<keyword evidence="14" id="KW-0812">Transmembrane</keyword>
<comment type="caution">
    <text evidence="15">The sequence shown here is derived from an EMBL/GenBank/DDBJ whole genome shotgun (WGS) entry which is preliminary data.</text>
</comment>
<dbReference type="RefSeq" id="WP_132961773.1">
    <property type="nucleotide sequence ID" value="NZ_SMAH01000003.1"/>
</dbReference>
<dbReference type="EC" id="2.7.1.130" evidence="3 13"/>
<keyword evidence="7 13" id="KW-0808">Transferase</keyword>
<name>A0A4R3LKF7_9BURK</name>
<evidence type="ECO:0000256" key="14">
    <source>
        <dbReference type="SAM" id="Phobius"/>
    </source>
</evidence>
<keyword evidence="5 13" id="KW-0444">Lipid biosynthesis</keyword>
<keyword evidence="14" id="KW-1133">Transmembrane helix</keyword>
<evidence type="ECO:0000256" key="8">
    <source>
        <dbReference type="ARBA" id="ARBA00022741"/>
    </source>
</evidence>
<keyword evidence="14" id="KW-0472">Membrane</keyword>
<dbReference type="GO" id="GO:0005524">
    <property type="term" value="F:ATP binding"/>
    <property type="evidence" value="ECO:0007669"/>
    <property type="project" value="UniProtKB-UniRule"/>
</dbReference>
<keyword evidence="8 13" id="KW-0547">Nucleotide-binding</keyword>
<reference evidence="16 18" key="2">
    <citation type="submission" date="2019-07" db="EMBL/GenBank/DDBJ databases">
        <title>Tepidimonas ignava SPS-1037 draft genome.</title>
        <authorList>
            <person name="Da Costa M.S."/>
            <person name="Froufe H.J.C."/>
            <person name="Egas C."/>
            <person name="Albuquerque L."/>
        </authorList>
    </citation>
    <scope>NUCLEOTIDE SEQUENCE [LARGE SCALE GENOMIC DNA]</scope>
    <source>
        <strain evidence="16 18">SPS-1037</strain>
    </source>
</reference>
<dbReference type="HAMAP" id="MF_00409">
    <property type="entry name" value="LpxK"/>
    <property type="match status" value="1"/>
</dbReference>
<dbReference type="EMBL" id="SMAH01000003">
    <property type="protein sequence ID" value="TCS99014.1"/>
    <property type="molecule type" value="Genomic_DNA"/>
</dbReference>
<evidence type="ECO:0000256" key="6">
    <source>
        <dbReference type="ARBA" id="ARBA00022556"/>
    </source>
</evidence>
<evidence type="ECO:0000256" key="5">
    <source>
        <dbReference type="ARBA" id="ARBA00022516"/>
    </source>
</evidence>
<proteinExistence type="inferred from homology"/>
<evidence type="ECO:0000256" key="3">
    <source>
        <dbReference type="ARBA" id="ARBA00012071"/>
    </source>
</evidence>
<sequence length="356" mass="37982">MAAIDWTRLWQRRTAAAVGLYPLALLYAALLGVRRGLWRLGWRRPWRAPVPVLVVGNVVAGGAGKTPTTAALVQHLRRRGRHPGIVARGYGAPAADGSARLVADDPDPARCGDEPVLLARATGVPVAVGRDRVAAVRRLLQRHPEVDIVVADDGLQHWRLAADAALVVFDARDVGNGWLLPAGPLREPWPLRRAPAPTVWVLRTEPASHPPAAHPYPEFAAQRRLAPETVALDGTRRPMAHWRSTPEAIGALAGIARPAAFFAALQAQGVPLAATVPLADHAPTAQLRAALHAAVTAGGPRQWLCTEKDAIKLRPADLPEGVGVWAVPLEVVPSAAWLDALDAWLATAGQPRPRAL</sequence>
<dbReference type="AlphaFoldDB" id="A0A4R3LKF7"/>
<evidence type="ECO:0000256" key="10">
    <source>
        <dbReference type="ARBA" id="ARBA00022840"/>
    </source>
</evidence>
<evidence type="ECO:0000256" key="2">
    <source>
        <dbReference type="ARBA" id="ARBA00004870"/>
    </source>
</evidence>
<keyword evidence="9 13" id="KW-0418">Kinase</keyword>
<dbReference type="GO" id="GO:0009245">
    <property type="term" value="P:lipid A biosynthetic process"/>
    <property type="evidence" value="ECO:0007669"/>
    <property type="project" value="UniProtKB-UniRule"/>
</dbReference>
<dbReference type="SUPFAM" id="SSF52540">
    <property type="entry name" value="P-loop containing nucleoside triphosphate hydrolases"/>
    <property type="match status" value="1"/>
</dbReference>
<feature type="transmembrane region" description="Helical" evidence="14">
    <location>
        <begin position="15"/>
        <end position="33"/>
    </location>
</feature>
<evidence type="ECO:0000256" key="13">
    <source>
        <dbReference type="HAMAP-Rule" id="MF_00409"/>
    </source>
</evidence>
<organism evidence="15 17">
    <name type="scientific">Tepidimonas ignava</name>
    <dbReference type="NCBI Taxonomy" id="114249"/>
    <lineage>
        <taxon>Bacteria</taxon>
        <taxon>Pseudomonadati</taxon>
        <taxon>Pseudomonadota</taxon>
        <taxon>Betaproteobacteria</taxon>
        <taxon>Burkholderiales</taxon>
        <taxon>Tepidimonas</taxon>
    </lineage>
</organism>
<protein>
    <recommendedName>
        <fullName evidence="4 13">Tetraacyldisaccharide 4'-kinase</fullName>
        <ecNumber evidence="3 13">2.7.1.130</ecNumber>
    </recommendedName>
    <alternativeName>
        <fullName evidence="12 13">Lipid A 4'-kinase</fullName>
    </alternativeName>
</protein>
<dbReference type="PANTHER" id="PTHR42724:SF1">
    <property type="entry name" value="TETRAACYLDISACCHARIDE 4'-KINASE, MITOCHONDRIAL-RELATED"/>
    <property type="match status" value="1"/>
</dbReference>
<dbReference type="InterPro" id="IPR027417">
    <property type="entry name" value="P-loop_NTPase"/>
</dbReference>
<gene>
    <name evidence="13 16" type="primary">lpxK</name>
    <name evidence="15" type="ORF">EDC36_10371</name>
    <name evidence="16" type="ORF">Tigna_00884</name>
</gene>
<evidence type="ECO:0000256" key="12">
    <source>
        <dbReference type="ARBA" id="ARBA00029757"/>
    </source>
</evidence>
<comment type="catalytic activity">
    <reaction evidence="13">
        <text>a lipid A disaccharide + ATP = a lipid IVA + ADP + H(+)</text>
        <dbReference type="Rhea" id="RHEA:67840"/>
        <dbReference type="ChEBI" id="CHEBI:15378"/>
        <dbReference type="ChEBI" id="CHEBI:30616"/>
        <dbReference type="ChEBI" id="CHEBI:176343"/>
        <dbReference type="ChEBI" id="CHEBI:176425"/>
        <dbReference type="ChEBI" id="CHEBI:456216"/>
        <dbReference type="EC" id="2.7.1.130"/>
    </reaction>
</comment>
<feature type="binding site" evidence="13">
    <location>
        <begin position="59"/>
        <end position="66"/>
    </location>
    <ligand>
        <name>ATP</name>
        <dbReference type="ChEBI" id="CHEBI:30616"/>
    </ligand>
</feature>
<comment type="pathway">
    <text evidence="2 13">Glycolipid biosynthesis; lipid IV(A) biosynthesis; lipid IV(A) from (3R)-3-hydroxytetradecanoyl-[acyl-carrier-protein] and UDP-N-acetyl-alpha-D-glucosamine: step 6/6.</text>
</comment>
<evidence type="ECO:0000256" key="7">
    <source>
        <dbReference type="ARBA" id="ARBA00022679"/>
    </source>
</evidence>
<keyword evidence="18" id="KW-1185">Reference proteome</keyword>
<evidence type="ECO:0000313" key="18">
    <source>
        <dbReference type="Proteomes" id="UP000315577"/>
    </source>
</evidence>
<evidence type="ECO:0000313" key="16">
    <source>
        <dbReference type="EMBL" id="TSE22903.1"/>
    </source>
</evidence>
<dbReference type="CDD" id="cd01983">
    <property type="entry name" value="SIMIBI"/>
    <property type="match status" value="1"/>
</dbReference>
<evidence type="ECO:0000256" key="9">
    <source>
        <dbReference type="ARBA" id="ARBA00022777"/>
    </source>
</evidence>
<reference evidence="15 17" key="1">
    <citation type="submission" date="2019-03" db="EMBL/GenBank/DDBJ databases">
        <title>Genomic Encyclopedia of Type Strains, Phase IV (KMG-IV): sequencing the most valuable type-strain genomes for metagenomic binning, comparative biology and taxonomic classification.</title>
        <authorList>
            <person name="Goeker M."/>
        </authorList>
    </citation>
    <scope>NUCLEOTIDE SEQUENCE [LARGE SCALE GENOMIC DNA]</scope>
    <source>
        <strain evidence="15 17">DSM 12034</strain>
    </source>
</reference>
<dbReference type="NCBIfam" id="TIGR00682">
    <property type="entry name" value="lpxK"/>
    <property type="match status" value="1"/>
</dbReference>
<evidence type="ECO:0000256" key="1">
    <source>
        <dbReference type="ARBA" id="ARBA00002274"/>
    </source>
</evidence>
<keyword evidence="6 13" id="KW-0441">Lipid A biosynthesis</keyword>
<dbReference type="GO" id="GO:0009029">
    <property type="term" value="F:lipid-A 4'-kinase activity"/>
    <property type="evidence" value="ECO:0007669"/>
    <property type="project" value="UniProtKB-UniRule"/>
</dbReference>
<dbReference type="PANTHER" id="PTHR42724">
    <property type="entry name" value="TETRAACYLDISACCHARIDE 4'-KINASE"/>
    <property type="match status" value="1"/>
</dbReference>
<evidence type="ECO:0000256" key="4">
    <source>
        <dbReference type="ARBA" id="ARBA00016436"/>
    </source>
</evidence>
<comment type="similarity">
    <text evidence="13">Belongs to the LpxK family.</text>
</comment>